<accession>A0A8J6NED4</accession>
<evidence type="ECO:0000313" key="1">
    <source>
        <dbReference type="EMBL" id="MBC8316923.1"/>
    </source>
</evidence>
<name>A0A8J6NED4_9BACT</name>
<comment type="caution">
    <text evidence="1">The sequence shown here is derived from an EMBL/GenBank/DDBJ whole genome shotgun (WGS) entry which is preliminary data.</text>
</comment>
<organism evidence="1 2">
    <name type="scientific">Candidatus Desulfobia pelagia</name>
    <dbReference type="NCBI Taxonomy" id="2841692"/>
    <lineage>
        <taxon>Bacteria</taxon>
        <taxon>Pseudomonadati</taxon>
        <taxon>Thermodesulfobacteriota</taxon>
        <taxon>Desulfobulbia</taxon>
        <taxon>Desulfobulbales</taxon>
        <taxon>Desulfobulbaceae</taxon>
        <taxon>Candidatus Desulfobia</taxon>
    </lineage>
</organism>
<protein>
    <submittedName>
        <fullName evidence="1">Uncharacterized protein</fullName>
    </submittedName>
</protein>
<dbReference type="EMBL" id="JACNJZ010000060">
    <property type="protein sequence ID" value="MBC8316923.1"/>
    <property type="molecule type" value="Genomic_DNA"/>
</dbReference>
<gene>
    <name evidence="1" type="ORF">H8E41_03390</name>
</gene>
<sequence>MKKGYMRLLSAGLVGLFIGVFAIAPGFAYQGGSGIPSCHDDIAVKRTEPGVSPDCTPPILTEEKSLEILKNFVVKKVKGKWYMFLSAEDFDGKLDGASRWKSISFLIQAVESLFSEQAECFIVRVPETSEEKEALLAGNYPQKLVAASAQHVALSEDEESRKKWPEYHHPLFYKITVY</sequence>
<reference evidence="1 2" key="1">
    <citation type="submission" date="2020-08" db="EMBL/GenBank/DDBJ databases">
        <title>Bridging the membrane lipid divide: bacteria of the FCB group superphylum have the potential to synthesize archaeal ether lipids.</title>
        <authorList>
            <person name="Villanueva L."/>
            <person name="Von Meijenfeldt F.A.B."/>
            <person name="Westbye A.B."/>
            <person name="Yadav S."/>
            <person name="Hopmans E.C."/>
            <person name="Dutilh B.E."/>
            <person name="Sinninghe Damste J.S."/>
        </authorList>
    </citation>
    <scope>NUCLEOTIDE SEQUENCE [LARGE SCALE GENOMIC DNA]</scope>
    <source>
        <strain evidence="1">NIOZ-UU47</strain>
    </source>
</reference>
<dbReference type="Proteomes" id="UP000614424">
    <property type="component" value="Unassembled WGS sequence"/>
</dbReference>
<evidence type="ECO:0000313" key="2">
    <source>
        <dbReference type="Proteomes" id="UP000614424"/>
    </source>
</evidence>
<proteinExistence type="predicted"/>
<dbReference type="AlphaFoldDB" id="A0A8J6NED4"/>